<dbReference type="AlphaFoldDB" id="A0A0C9QVM0"/>
<dbReference type="PANTHER" id="PTHR35732:SF1">
    <property type="entry name" value="OS10G0545100 PROTEIN"/>
    <property type="match status" value="1"/>
</dbReference>
<reference evidence="1" key="1">
    <citation type="submission" date="2015-02" db="EMBL/GenBank/DDBJ databases">
        <title>A transcriptome of Wollemia nobilis - a relic of Gondwana.</title>
        <authorList>
            <person name="Chia J.Y."/>
            <person name="Leong Y.S."/>
            <person name="Abdul Karim S."/>
            <person name="Wan Azmi N."/>
            <person name="Hercus R."/>
            <person name="Croft L."/>
        </authorList>
    </citation>
    <scope>NUCLEOTIDE SEQUENCE</scope>
    <source>
        <strain evidence="1">MaeBrown</strain>
        <tissue evidence="1">Leaf</tissue>
    </source>
</reference>
<dbReference type="PANTHER" id="PTHR35732">
    <property type="entry name" value="OS10G0545100 PROTEIN"/>
    <property type="match status" value="1"/>
</dbReference>
<dbReference type="InterPro" id="IPR016621">
    <property type="entry name" value="UCP014543"/>
</dbReference>
<dbReference type="EMBL" id="GCHU01005426">
    <property type="protein sequence ID" value="JAG88810.1"/>
    <property type="molecule type" value="Transcribed_RNA"/>
</dbReference>
<sequence>MHILYNSSINITMLKSISFEFSLPRRTCPLPSPSSIQLNSHQNLKVGDNSHKGGKFCAPKKRIGLKGAPARLEPLQAAGEGLPTELIEDPKFVPLSEDDPRFGPPALLLMGFKYEEISKIQALLKEMDGEFLKIILCTPDMIKLSLWDAMHVEQPDLEKLEVADGLPRICFLSGLNGEETMMFIDAFPEAGLDSAVFAALVPNSAGKSVKELIEEIMGDHERLVNDSL</sequence>
<accession>A0A0C9QVM0</accession>
<dbReference type="Pfam" id="PF12646">
    <property type="entry name" value="DUF3783"/>
    <property type="match status" value="1"/>
</dbReference>
<proteinExistence type="predicted"/>
<name>A0A0C9QVM0_9CONI</name>
<evidence type="ECO:0000313" key="1">
    <source>
        <dbReference type="EMBL" id="JAG88810.1"/>
    </source>
</evidence>
<protein>
    <submittedName>
        <fullName evidence="1">TSA: Wollemia nobilis Ref_Wollemi_Transcript_5464_1078 transcribed RNA sequence</fullName>
    </submittedName>
</protein>
<organism evidence="1">
    <name type="scientific">Wollemia nobilis</name>
    <dbReference type="NCBI Taxonomy" id="56998"/>
    <lineage>
        <taxon>Eukaryota</taxon>
        <taxon>Viridiplantae</taxon>
        <taxon>Streptophyta</taxon>
        <taxon>Embryophyta</taxon>
        <taxon>Tracheophyta</taxon>
        <taxon>Spermatophyta</taxon>
        <taxon>Pinopsida</taxon>
        <taxon>Pinidae</taxon>
        <taxon>Conifers II</taxon>
        <taxon>Araucariales</taxon>
        <taxon>Araucariaceae</taxon>
        <taxon>Wollemia</taxon>
    </lineage>
</organism>